<sequence length="419" mass="47891">MSDKSLEQILLLLDEWGKIKTDIENEEQKLWNEIKEGVNFFGKMSKSGKSKKNMKIPEFSFMPKTCTKEDNSLISTQKTSMPTNPKRKAKEENLQQQTYTVDYKNALKKWDVDEPMSSTQYFGLDILGSNFKISKNKNDIAEESAKCKKEDYNIEEDETIKASDSLTVTSFKRTSQSLTSINEVPNKKSKKDLSLSSDQMNIIGQNIEDPLKSLQPQEQNVPSSSYIDIRRSQRTMAQKKERSVLATPINPTKQKIKKINQLQPSIKPGISTGIKKKLTPVNHKDPISAIPVKSGIKKPRLLQKNKEQASKFKQRQKMEENLRKQELASKSEEKKLENVDVDNYGILDFEEGDITTEKIPTWAKRENLLSDIKYQQAISQGELTQYFAMPSKTPNLRNMFGKHTTERVRTSSAVWPSPG</sequence>
<dbReference type="EnsemblMetazoa" id="XM_014384539.2">
    <property type="protein sequence ID" value="XP_014240025.1"/>
    <property type="gene ID" value="LOC106661255"/>
</dbReference>
<dbReference type="KEGG" id="clec:106661255"/>
<dbReference type="Proteomes" id="UP000494040">
    <property type="component" value="Unassembled WGS sequence"/>
</dbReference>
<evidence type="ECO:0008006" key="3">
    <source>
        <dbReference type="Google" id="ProtNLM"/>
    </source>
</evidence>
<dbReference type="RefSeq" id="XP_014240025.1">
    <property type="nucleotide sequence ID" value="XM_014384539.2"/>
</dbReference>
<accession>A0A8I6R7Q8</accession>
<reference evidence="1" key="1">
    <citation type="submission" date="2022-01" db="UniProtKB">
        <authorList>
            <consortium name="EnsemblMetazoa"/>
        </authorList>
    </citation>
    <scope>IDENTIFICATION</scope>
</reference>
<proteinExistence type="predicted"/>
<name>A0A8I6R7Q8_CIMLE</name>
<dbReference type="AlphaFoldDB" id="A0A8I6R7Q8"/>
<keyword evidence="2" id="KW-1185">Reference proteome</keyword>
<evidence type="ECO:0000313" key="1">
    <source>
        <dbReference type="EnsemblMetazoa" id="XP_014240025.1"/>
    </source>
</evidence>
<dbReference type="GeneID" id="106661255"/>
<evidence type="ECO:0000313" key="2">
    <source>
        <dbReference type="Proteomes" id="UP000494040"/>
    </source>
</evidence>
<protein>
    <recommendedName>
        <fullName evidence="3">Inner centromere protein ARK-binding domain-containing protein</fullName>
    </recommendedName>
</protein>
<organism evidence="1 2">
    <name type="scientific">Cimex lectularius</name>
    <name type="common">Bed bug</name>
    <name type="synonym">Acanthia lectularia</name>
    <dbReference type="NCBI Taxonomy" id="79782"/>
    <lineage>
        <taxon>Eukaryota</taxon>
        <taxon>Metazoa</taxon>
        <taxon>Ecdysozoa</taxon>
        <taxon>Arthropoda</taxon>
        <taxon>Hexapoda</taxon>
        <taxon>Insecta</taxon>
        <taxon>Pterygota</taxon>
        <taxon>Neoptera</taxon>
        <taxon>Paraneoptera</taxon>
        <taxon>Hemiptera</taxon>
        <taxon>Heteroptera</taxon>
        <taxon>Panheteroptera</taxon>
        <taxon>Cimicomorpha</taxon>
        <taxon>Cimicidae</taxon>
        <taxon>Cimex</taxon>
    </lineage>
</organism>